<evidence type="ECO:0000256" key="1">
    <source>
        <dbReference type="SAM" id="MobiDB-lite"/>
    </source>
</evidence>
<organism evidence="3 4">
    <name type="scientific">Chenopodium quinoa</name>
    <name type="common">Quinoa</name>
    <dbReference type="NCBI Taxonomy" id="63459"/>
    <lineage>
        <taxon>Eukaryota</taxon>
        <taxon>Viridiplantae</taxon>
        <taxon>Streptophyta</taxon>
        <taxon>Embryophyta</taxon>
        <taxon>Tracheophyta</taxon>
        <taxon>Spermatophyta</taxon>
        <taxon>Magnoliopsida</taxon>
        <taxon>eudicotyledons</taxon>
        <taxon>Gunneridae</taxon>
        <taxon>Pentapetalae</taxon>
        <taxon>Caryophyllales</taxon>
        <taxon>Chenopodiaceae</taxon>
        <taxon>Chenopodioideae</taxon>
        <taxon>Atripliceae</taxon>
        <taxon>Chenopodium</taxon>
    </lineage>
</organism>
<feature type="transmembrane region" description="Helical" evidence="2">
    <location>
        <begin position="80"/>
        <end position="99"/>
    </location>
</feature>
<keyword evidence="2" id="KW-0812">Transmembrane</keyword>
<feature type="compositionally biased region" description="Polar residues" evidence="1">
    <location>
        <begin position="155"/>
        <end position="186"/>
    </location>
</feature>
<evidence type="ECO:0000313" key="3">
    <source>
        <dbReference type="EnsemblPlants" id="AUR62035228-RA:cds"/>
    </source>
</evidence>
<dbReference type="Proteomes" id="UP000596660">
    <property type="component" value="Unplaced"/>
</dbReference>
<name>A0A803MU06_CHEQI</name>
<feature type="region of interest" description="Disordered" evidence="1">
    <location>
        <begin position="155"/>
        <end position="193"/>
    </location>
</feature>
<dbReference type="PANTHER" id="PTHR47481:SF42">
    <property type="entry name" value="RHO GTPASE-ACTIVATING PROTEIN GACK-LIKE"/>
    <property type="match status" value="1"/>
</dbReference>
<dbReference type="EnsemblPlants" id="AUR62035228-RA">
    <property type="protein sequence ID" value="AUR62035228-RA:cds"/>
    <property type="gene ID" value="AUR62035228"/>
</dbReference>
<proteinExistence type="predicted"/>
<dbReference type="Gramene" id="AUR62035228-RA">
    <property type="protein sequence ID" value="AUR62035228-RA:cds"/>
    <property type="gene ID" value="AUR62035228"/>
</dbReference>
<accession>A0A803MU06</accession>
<protein>
    <submittedName>
        <fullName evidence="3">Uncharacterized protein</fullName>
    </submittedName>
</protein>
<reference evidence="3" key="1">
    <citation type="journal article" date="2017" name="Nature">
        <title>The genome of Chenopodium quinoa.</title>
        <authorList>
            <person name="Jarvis D.E."/>
            <person name="Ho Y.S."/>
            <person name="Lightfoot D.J."/>
            <person name="Schmoeckel S.M."/>
            <person name="Li B."/>
            <person name="Borm T.J.A."/>
            <person name="Ohyanagi H."/>
            <person name="Mineta K."/>
            <person name="Michell C.T."/>
            <person name="Saber N."/>
            <person name="Kharbatia N.M."/>
            <person name="Rupper R.R."/>
            <person name="Sharp A.R."/>
            <person name="Dally N."/>
            <person name="Boughton B.A."/>
            <person name="Woo Y.H."/>
            <person name="Gao G."/>
            <person name="Schijlen E.G.W.M."/>
            <person name="Guo X."/>
            <person name="Momin A.A."/>
            <person name="Negrao S."/>
            <person name="Al-Babili S."/>
            <person name="Gehring C."/>
            <person name="Roessner U."/>
            <person name="Jung C."/>
            <person name="Murphy K."/>
            <person name="Arold S.T."/>
            <person name="Gojobori T."/>
            <person name="van der Linden C.G."/>
            <person name="van Loo E.N."/>
            <person name="Jellen E.N."/>
            <person name="Maughan P.J."/>
            <person name="Tester M."/>
        </authorList>
    </citation>
    <scope>NUCLEOTIDE SEQUENCE [LARGE SCALE GENOMIC DNA]</scope>
    <source>
        <strain evidence="3">cv. PI 614886</strain>
    </source>
</reference>
<sequence length="193" mass="21742">MVESSKPHPASLVTNIKTCIPIVLDYDGTQYNNWFTLFQIHRRANLVIDHVKPKPKPVVEPAAKEDKPIDMALWQPLDDIVGQWIYGTISMTYIIPSLLRMTKRSIREIDRKFFSTIISLLGLCNWMPNSQTPSLNNLMNVVDLSLESREEAHITNTSSTVSQTTAGSSQNPANTRGGNSRTATVKQQRHPQQ</sequence>
<keyword evidence="4" id="KW-1185">Reference proteome</keyword>
<keyword evidence="2" id="KW-1133">Transmembrane helix</keyword>
<reference evidence="3" key="2">
    <citation type="submission" date="2021-03" db="UniProtKB">
        <authorList>
            <consortium name="EnsemblPlants"/>
        </authorList>
    </citation>
    <scope>IDENTIFICATION</scope>
</reference>
<evidence type="ECO:0000313" key="4">
    <source>
        <dbReference type="Proteomes" id="UP000596660"/>
    </source>
</evidence>
<keyword evidence="2" id="KW-0472">Membrane</keyword>
<evidence type="ECO:0000256" key="2">
    <source>
        <dbReference type="SAM" id="Phobius"/>
    </source>
</evidence>
<dbReference type="PANTHER" id="PTHR47481">
    <property type="match status" value="1"/>
</dbReference>
<dbReference type="AlphaFoldDB" id="A0A803MU06"/>